<evidence type="ECO:0000259" key="1">
    <source>
        <dbReference type="Pfam" id="PF03781"/>
    </source>
</evidence>
<accession>A0A1Z3CKS1</accession>
<proteinExistence type="predicted"/>
<sequence length="277" mass="32031">MVFVKGGKYKPEFQVQNISLFFGNREQNKLEDFETFDIEVCKYQVTQKEWKELMNTNPSKFIGNDRPVENIKWRDALNYCNKLSEKYGLEPVYILTENDLMINQLSGENVEANLADFKDTEGFRLPTELEWEWFARGGEIVKKNGTFNCTYSGSNIINEVAWNELNCREATQDVGMLKPNQLGLYDCSGNIWEWCYDTGDPSKDNSYWGTSNLEIGTSYTYKKSPFRVARGGSKYRDTGSWNNAGGDSCKINYRCFYSNIKNTGFRVIRTIHSKKES</sequence>
<dbReference type="PANTHER" id="PTHR23150">
    <property type="entry name" value="SULFATASE MODIFYING FACTOR 1, 2"/>
    <property type="match status" value="1"/>
</dbReference>
<feature type="domain" description="Sulfatase-modifying factor enzyme-like" evidence="1">
    <location>
        <begin position="39"/>
        <end position="269"/>
    </location>
</feature>
<dbReference type="InterPro" id="IPR005532">
    <property type="entry name" value="SUMF_dom"/>
</dbReference>
<dbReference type="GO" id="GO:0120147">
    <property type="term" value="F:formylglycine-generating oxidase activity"/>
    <property type="evidence" value="ECO:0007669"/>
    <property type="project" value="TreeGrafter"/>
</dbReference>
<dbReference type="InterPro" id="IPR016187">
    <property type="entry name" value="CTDL_fold"/>
</dbReference>
<organism evidence="2 3">
    <name type="scientific">Fusobacterium nucleatum subsp. polymorphum</name>
    <name type="common">Fusobacterium polymorphum</name>
    <dbReference type="NCBI Taxonomy" id="76857"/>
    <lineage>
        <taxon>Bacteria</taxon>
        <taxon>Fusobacteriati</taxon>
        <taxon>Fusobacteriota</taxon>
        <taxon>Fusobacteriia</taxon>
        <taxon>Fusobacteriales</taxon>
        <taxon>Fusobacteriaceae</taxon>
        <taxon>Fusobacterium</taxon>
    </lineage>
</organism>
<dbReference type="Proteomes" id="UP000196759">
    <property type="component" value="Chromosome"/>
</dbReference>
<evidence type="ECO:0000313" key="3">
    <source>
        <dbReference type="Proteomes" id="UP000196759"/>
    </source>
</evidence>
<reference evidence="2 3" key="1">
    <citation type="submission" date="2017-06" db="EMBL/GenBank/DDBJ databases">
        <title>Draft genome sequence of Fusobacterium nucleatum subsp. polymorphum KCOM 1260 (=ChDC F218).</title>
        <authorList>
            <person name="Kook J.-K."/>
            <person name="Park S.-N."/>
            <person name="Lim Y.K."/>
            <person name="Roh H."/>
        </authorList>
    </citation>
    <scope>NUCLEOTIDE SEQUENCE [LARGE SCALE GENOMIC DNA]</scope>
    <source>
        <strain evidence="3">KCOM 1260 (ChDC F218)</strain>
    </source>
</reference>
<dbReference type="Gene3D" id="3.90.1580.10">
    <property type="entry name" value="paralog of FGE (formylglycine-generating enzyme)"/>
    <property type="match status" value="1"/>
</dbReference>
<dbReference type="SUPFAM" id="SSF56436">
    <property type="entry name" value="C-type lectin-like"/>
    <property type="match status" value="1"/>
</dbReference>
<protein>
    <submittedName>
        <fullName evidence="2">Transcriptional regulator</fullName>
    </submittedName>
</protein>
<dbReference type="PANTHER" id="PTHR23150:SF19">
    <property type="entry name" value="FORMYLGLYCINE-GENERATING ENZYME"/>
    <property type="match status" value="1"/>
</dbReference>
<dbReference type="InterPro" id="IPR042095">
    <property type="entry name" value="SUMF_sf"/>
</dbReference>
<keyword evidence="3" id="KW-1185">Reference proteome</keyword>
<dbReference type="InterPro" id="IPR051043">
    <property type="entry name" value="Sulfatase_Mod_Factor_Kinase"/>
</dbReference>
<dbReference type="Pfam" id="PF03781">
    <property type="entry name" value="FGE-sulfatase"/>
    <property type="match status" value="1"/>
</dbReference>
<dbReference type="EMBL" id="CP021934">
    <property type="protein sequence ID" value="ASC04199.1"/>
    <property type="molecule type" value="Genomic_DNA"/>
</dbReference>
<name>A0A1Z3CKS1_FUSNP</name>
<evidence type="ECO:0000313" key="2">
    <source>
        <dbReference type="EMBL" id="ASC04199.1"/>
    </source>
</evidence>
<dbReference type="AlphaFoldDB" id="A0A1Z3CKS1"/>
<gene>
    <name evidence="2" type="ORF">CBG50_07780</name>
</gene>